<dbReference type="EMBL" id="CP049863">
    <property type="protein sequence ID" value="QIK62274.1"/>
    <property type="molecule type" value="Genomic_DNA"/>
</dbReference>
<evidence type="ECO:0000313" key="2">
    <source>
        <dbReference type="EMBL" id="QIK62274.1"/>
    </source>
</evidence>
<accession>A0A6G7XCF4</accession>
<dbReference type="Proteomes" id="UP000502677">
    <property type="component" value="Chromosome"/>
</dbReference>
<dbReference type="KEGG" id="lvi:G7068_02940"/>
<organism evidence="2 3">
    <name type="scientific">Leucobacter viscericola</name>
    <dbReference type="NCBI Taxonomy" id="2714935"/>
    <lineage>
        <taxon>Bacteria</taxon>
        <taxon>Bacillati</taxon>
        <taxon>Actinomycetota</taxon>
        <taxon>Actinomycetes</taxon>
        <taxon>Micrococcales</taxon>
        <taxon>Microbacteriaceae</taxon>
        <taxon>Leucobacter</taxon>
    </lineage>
</organism>
<proteinExistence type="predicted"/>
<dbReference type="SUPFAM" id="SSF54427">
    <property type="entry name" value="NTF2-like"/>
    <property type="match status" value="1"/>
</dbReference>
<dbReference type="AlphaFoldDB" id="A0A6G7XCF4"/>
<reference evidence="2 3" key="1">
    <citation type="submission" date="2020-03" db="EMBL/GenBank/DDBJ databases">
        <title>Leucobacter sp. nov., isolated from beetles.</title>
        <authorList>
            <person name="Hyun D.-W."/>
            <person name="Bae J.-W."/>
        </authorList>
    </citation>
    <scope>NUCLEOTIDE SEQUENCE [LARGE SCALE GENOMIC DNA]</scope>
    <source>
        <strain evidence="2 3">HDW9C</strain>
    </source>
</reference>
<gene>
    <name evidence="2" type="ORF">G7068_02940</name>
</gene>
<dbReference type="InterPro" id="IPR032710">
    <property type="entry name" value="NTF2-like_dom_sf"/>
</dbReference>
<name>A0A6G7XCF4_9MICO</name>
<evidence type="ECO:0000313" key="3">
    <source>
        <dbReference type="Proteomes" id="UP000502677"/>
    </source>
</evidence>
<evidence type="ECO:0000259" key="1">
    <source>
        <dbReference type="Pfam" id="PF17775"/>
    </source>
</evidence>
<keyword evidence="3" id="KW-1185">Reference proteome</keyword>
<dbReference type="InterPro" id="IPR048469">
    <property type="entry name" value="YchJ-like_M"/>
</dbReference>
<feature type="domain" description="YchJ-like middle NTF2-like" evidence="1">
    <location>
        <begin position="37"/>
        <end position="132"/>
    </location>
</feature>
<dbReference type="RefSeq" id="WP_166288628.1">
    <property type="nucleotide sequence ID" value="NZ_CP049863.1"/>
</dbReference>
<protein>
    <submittedName>
        <fullName evidence="2">Zinc chelation protein SecC</fullName>
    </submittedName>
</protein>
<dbReference type="Gene3D" id="3.10.450.50">
    <property type="match status" value="1"/>
</dbReference>
<dbReference type="Pfam" id="PF17775">
    <property type="entry name" value="YchJ_M-like"/>
    <property type="match status" value="1"/>
</dbReference>
<sequence length="135" mass="14786">MATSDVTPAAGSLCPCGRGEPYASCCGSLHSGGAAPTAERLMRSRYSAFVLGLDAYLLQSWHSSTRPQSLELDPQVEWRRLVIEQTTAGGPFDSDGEVTFTAIARTPDGRMEQRERSRFVRDEQGRWSYLDGVAL</sequence>